<dbReference type="EMBL" id="JAWXYG010000010">
    <property type="protein sequence ID" value="KAK4261238.1"/>
    <property type="molecule type" value="Genomic_DNA"/>
</dbReference>
<keyword evidence="1" id="KW-0812">Transmembrane</keyword>
<evidence type="ECO:0000313" key="4">
    <source>
        <dbReference type="Proteomes" id="UP001293593"/>
    </source>
</evidence>
<reference evidence="3" key="1">
    <citation type="submission" date="2023-10" db="EMBL/GenBank/DDBJ databases">
        <title>Chromosome-level genome of the transformable northern wattle, Acacia crassicarpa.</title>
        <authorList>
            <person name="Massaro I."/>
            <person name="Sinha N.R."/>
            <person name="Poethig S."/>
            <person name="Leichty A.R."/>
        </authorList>
    </citation>
    <scope>NUCLEOTIDE SEQUENCE</scope>
    <source>
        <strain evidence="3">Acra3RX</strain>
        <tissue evidence="3">Leaf</tissue>
    </source>
</reference>
<proteinExistence type="predicted"/>
<feature type="chain" id="PRO_5042035084" evidence="2">
    <location>
        <begin position="26"/>
        <end position="220"/>
    </location>
</feature>
<organism evidence="3 4">
    <name type="scientific">Acacia crassicarpa</name>
    <name type="common">northern wattle</name>
    <dbReference type="NCBI Taxonomy" id="499986"/>
    <lineage>
        <taxon>Eukaryota</taxon>
        <taxon>Viridiplantae</taxon>
        <taxon>Streptophyta</taxon>
        <taxon>Embryophyta</taxon>
        <taxon>Tracheophyta</taxon>
        <taxon>Spermatophyta</taxon>
        <taxon>Magnoliopsida</taxon>
        <taxon>eudicotyledons</taxon>
        <taxon>Gunneridae</taxon>
        <taxon>Pentapetalae</taxon>
        <taxon>rosids</taxon>
        <taxon>fabids</taxon>
        <taxon>Fabales</taxon>
        <taxon>Fabaceae</taxon>
        <taxon>Caesalpinioideae</taxon>
        <taxon>mimosoid clade</taxon>
        <taxon>Acacieae</taxon>
        <taxon>Acacia</taxon>
    </lineage>
</organism>
<feature type="transmembrane region" description="Helical" evidence="1">
    <location>
        <begin position="178"/>
        <end position="197"/>
    </location>
</feature>
<keyword evidence="1" id="KW-1133">Transmembrane helix</keyword>
<name>A0AAE1J398_9FABA</name>
<keyword evidence="1" id="KW-0472">Membrane</keyword>
<gene>
    <name evidence="3" type="ORF">QN277_004264</name>
</gene>
<sequence>MVSAISRSFLLVLFFCLPVAPISEALLLSLEHQTDFRNGETRHVKGRFLLSFRENPSGSNFTFECSPSGLCVPCLYSEKGDNKYRCSETGYRIPFKCVEIKVSEKDSKRTKSQNGRMYLEVSDNIDRLNKALHHTREFTTSVKHRSVLDDSFTSANRSQAYITYRSCILPATEEKLSVVRFEGIVIFLFLVSGSIILRRKIKAASMSGFAAGRVQMNSRF</sequence>
<dbReference type="AlphaFoldDB" id="A0AAE1J398"/>
<evidence type="ECO:0000256" key="2">
    <source>
        <dbReference type="SAM" id="SignalP"/>
    </source>
</evidence>
<evidence type="ECO:0000256" key="1">
    <source>
        <dbReference type="SAM" id="Phobius"/>
    </source>
</evidence>
<evidence type="ECO:0000313" key="3">
    <source>
        <dbReference type="EMBL" id="KAK4261238.1"/>
    </source>
</evidence>
<dbReference type="PANTHER" id="PTHR36336">
    <property type="entry name" value="OS09G0560400 PROTEIN"/>
    <property type="match status" value="1"/>
</dbReference>
<accession>A0AAE1J398</accession>
<keyword evidence="2" id="KW-0732">Signal</keyword>
<comment type="caution">
    <text evidence="3">The sequence shown here is derived from an EMBL/GenBank/DDBJ whole genome shotgun (WGS) entry which is preliminary data.</text>
</comment>
<protein>
    <submittedName>
        <fullName evidence="3">Uncharacterized protein</fullName>
    </submittedName>
</protein>
<keyword evidence="4" id="KW-1185">Reference proteome</keyword>
<feature type="signal peptide" evidence="2">
    <location>
        <begin position="1"/>
        <end position="25"/>
    </location>
</feature>
<dbReference type="PANTHER" id="PTHR36336:SF1">
    <property type="entry name" value="OS09G0560400 PROTEIN"/>
    <property type="match status" value="1"/>
</dbReference>
<dbReference type="Proteomes" id="UP001293593">
    <property type="component" value="Unassembled WGS sequence"/>
</dbReference>